<dbReference type="GeneID" id="28900834"/>
<dbReference type="AlphaFoldDB" id="A0A165JLQ8"/>
<dbReference type="EMBL" id="KV407454">
    <property type="protein sequence ID" value="KZF26399.1"/>
    <property type="molecule type" value="Genomic_DNA"/>
</dbReference>
<name>A0A165JLQ8_XYLHT</name>
<keyword evidence="2" id="KW-0564">Palmitate</keyword>
<dbReference type="RefSeq" id="XP_018191954.1">
    <property type="nucleotide sequence ID" value="XM_018335697.1"/>
</dbReference>
<proteinExistence type="predicted"/>
<dbReference type="OMA" id="CGKQSKD"/>
<keyword evidence="3" id="KW-0449">Lipoprotein</keyword>
<keyword evidence="6" id="KW-1185">Reference proteome</keyword>
<organism evidence="5 6">
    <name type="scientific">Xylona heveae (strain CBS 132557 / TC161)</name>
    <dbReference type="NCBI Taxonomy" id="1328760"/>
    <lineage>
        <taxon>Eukaryota</taxon>
        <taxon>Fungi</taxon>
        <taxon>Dikarya</taxon>
        <taxon>Ascomycota</taxon>
        <taxon>Pezizomycotina</taxon>
        <taxon>Xylonomycetes</taxon>
        <taxon>Xylonales</taxon>
        <taxon>Xylonaceae</taxon>
        <taxon>Xylona</taxon>
    </lineage>
</organism>
<evidence type="ECO:0000256" key="3">
    <source>
        <dbReference type="ARBA" id="ARBA00023288"/>
    </source>
</evidence>
<evidence type="ECO:0000256" key="2">
    <source>
        <dbReference type="ARBA" id="ARBA00023139"/>
    </source>
</evidence>
<feature type="compositionally biased region" description="Low complexity" evidence="4">
    <location>
        <begin position="61"/>
        <end position="70"/>
    </location>
</feature>
<dbReference type="InterPro" id="IPR031632">
    <property type="entry name" value="SVIP"/>
</dbReference>
<evidence type="ECO:0000313" key="6">
    <source>
        <dbReference type="Proteomes" id="UP000076632"/>
    </source>
</evidence>
<gene>
    <name evidence="5" type="ORF">L228DRAFT_279606</name>
</gene>
<dbReference type="OrthoDB" id="5415072at2759"/>
<reference evidence="5 6" key="1">
    <citation type="journal article" date="2016" name="Fungal Biol.">
        <title>The genome of Xylona heveae provides a window into fungal endophytism.</title>
        <authorList>
            <person name="Gazis R."/>
            <person name="Kuo A."/>
            <person name="Riley R."/>
            <person name="LaButti K."/>
            <person name="Lipzen A."/>
            <person name="Lin J."/>
            <person name="Amirebrahimi M."/>
            <person name="Hesse C.N."/>
            <person name="Spatafora J.W."/>
            <person name="Henrissat B."/>
            <person name="Hainaut M."/>
            <person name="Grigoriev I.V."/>
            <person name="Hibbett D.S."/>
        </authorList>
    </citation>
    <scope>NUCLEOTIDE SEQUENCE [LARGE SCALE GENOMIC DNA]</scope>
    <source>
        <strain evidence="5 6">TC161</strain>
    </source>
</reference>
<evidence type="ECO:0000256" key="1">
    <source>
        <dbReference type="ARBA" id="ARBA00022707"/>
    </source>
</evidence>
<sequence>MGNCCGKESKSSDPFEQPGRTLGSAPPPSANQRASVPARANVPGRTLGGANPNQDPREAAAKAAQDRAAATNKPKTGKLGQQLDEQRRQTRATTLKAESEENRRARDADTAAQAQRWE</sequence>
<dbReference type="InParanoid" id="A0A165JLQ8"/>
<protein>
    <submittedName>
        <fullName evidence="5">Uncharacterized protein</fullName>
    </submittedName>
</protein>
<feature type="compositionally biased region" description="Basic and acidic residues" evidence="4">
    <location>
        <begin position="97"/>
        <end position="109"/>
    </location>
</feature>
<dbReference type="Proteomes" id="UP000076632">
    <property type="component" value="Unassembled WGS sequence"/>
</dbReference>
<evidence type="ECO:0000313" key="5">
    <source>
        <dbReference type="EMBL" id="KZF26399.1"/>
    </source>
</evidence>
<keyword evidence="1" id="KW-0519">Myristate</keyword>
<dbReference type="Pfam" id="PF15811">
    <property type="entry name" value="SVIP"/>
    <property type="match status" value="1"/>
</dbReference>
<accession>A0A165JLQ8</accession>
<feature type="region of interest" description="Disordered" evidence="4">
    <location>
        <begin position="1"/>
        <end position="118"/>
    </location>
</feature>
<evidence type="ECO:0000256" key="4">
    <source>
        <dbReference type="SAM" id="MobiDB-lite"/>
    </source>
</evidence>